<gene>
    <name evidence="3" type="primary">LOC136079235</name>
</gene>
<reference evidence="3" key="1">
    <citation type="submission" date="2025-08" db="UniProtKB">
        <authorList>
            <consortium name="RefSeq"/>
        </authorList>
    </citation>
    <scope>IDENTIFICATION</scope>
</reference>
<sequence>MGTVRSQFTHDGFCDWKHATDRLSLHEQSKDHIEAVWKTASRAKKAGRIDSELAHEMDRHEHYWRSLLNRRISVLKFVCERGLALRGDNETIGLPNYGQNIKNLASRGSGHTNYLSSTVCEELVRLMGNRVLNEIISRLKLSKYYSVSLDSIADEGHVDQLTLIFRYMEQDRPVERFVKFLPNQRHKAEEMFHGLMNFHDIDIQNYCGQSYDNASAMTSTNRNALLTDSLKSVESGWVHVPKRVSTTQWSCQSDAVKALIVGYHPIRITLQSISENENETPKARSEANGLHGKMCKLETGIYAAFWHDILARRNATSHILQDPKLDLNTAIAALKFLQCFVSKKREHFCDYEEKRKDMSGTDEYVKARKRYQSVRLTPLDYGGSGEARLTASEKFRVQNFSPVIDQYQTSLNQRLKAYENTCSLFGFLRKLDLLECNEIEAAARKVVDEYKDDLDPALSGELVQFTAFFTEFLLEEDDKIGREYFLYELLLKKQVVDTFPNVEIMLRMYLVLMITNCSGERSLSKMKFIKNRLRTTMTHDRLSFLTLMSTEYDILREIDFT</sequence>
<evidence type="ECO:0000313" key="3">
    <source>
        <dbReference type="RefSeq" id="XP_065651031.1"/>
    </source>
</evidence>
<feature type="domain" description="HAT C-terminal dimerisation" evidence="1">
    <location>
        <begin position="493"/>
        <end position="553"/>
    </location>
</feature>
<dbReference type="GeneID" id="136079235"/>
<evidence type="ECO:0000259" key="1">
    <source>
        <dbReference type="Pfam" id="PF05699"/>
    </source>
</evidence>
<protein>
    <submittedName>
        <fullName evidence="3">Uncharacterized protein LOC136079235</fullName>
    </submittedName>
</protein>
<name>A0ABM4BPH9_HYDVU</name>
<dbReference type="Proteomes" id="UP001652625">
    <property type="component" value="Chromosome 04"/>
</dbReference>
<evidence type="ECO:0000313" key="2">
    <source>
        <dbReference type="Proteomes" id="UP001652625"/>
    </source>
</evidence>
<dbReference type="PANTHER" id="PTHR45749">
    <property type="match status" value="1"/>
</dbReference>
<dbReference type="InterPro" id="IPR008906">
    <property type="entry name" value="HATC_C_dom"/>
</dbReference>
<keyword evidence="2" id="KW-1185">Reference proteome</keyword>
<accession>A0ABM4BPH9</accession>
<dbReference type="RefSeq" id="XP_065651031.1">
    <property type="nucleotide sequence ID" value="XM_065794959.1"/>
</dbReference>
<dbReference type="PANTHER" id="PTHR45749:SF23">
    <property type="entry name" value="ZINC FINGER MYM-TYPE PROTEIN 1-LIKE"/>
    <property type="match status" value="1"/>
</dbReference>
<organism evidence="2 3">
    <name type="scientific">Hydra vulgaris</name>
    <name type="common">Hydra</name>
    <name type="synonym">Hydra attenuata</name>
    <dbReference type="NCBI Taxonomy" id="6087"/>
    <lineage>
        <taxon>Eukaryota</taxon>
        <taxon>Metazoa</taxon>
        <taxon>Cnidaria</taxon>
        <taxon>Hydrozoa</taxon>
        <taxon>Hydroidolina</taxon>
        <taxon>Anthoathecata</taxon>
        <taxon>Aplanulata</taxon>
        <taxon>Hydridae</taxon>
        <taxon>Hydra</taxon>
    </lineage>
</organism>
<proteinExistence type="predicted"/>
<dbReference type="Pfam" id="PF05699">
    <property type="entry name" value="Dimer_Tnp_hAT"/>
    <property type="match status" value="1"/>
</dbReference>